<accession>A0A7J7IDI6</accession>
<proteinExistence type="predicted"/>
<keyword evidence="2" id="KW-1185">Reference proteome</keyword>
<evidence type="ECO:0000313" key="2">
    <source>
        <dbReference type="Proteomes" id="UP000530660"/>
    </source>
</evidence>
<comment type="caution">
    <text evidence="1">The sequence shown here is derived from an EMBL/GenBank/DDBJ whole genome shotgun (WGS) entry which is preliminary data.</text>
</comment>
<dbReference type="EMBL" id="VWRR01000018">
    <property type="protein sequence ID" value="KAF6000617.1"/>
    <property type="molecule type" value="Genomic_DNA"/>
</dbReference>
<dbReference type="AlphaFoldDB" id="A0A7J7IDI6"/>
<gene>
    <name evidence="1" type="ORF">F1559_000001</name>
</gene>
<name>A0A7J7IDI6_9RHOD</name>
<protein>
    <submittedName>
        <fullName evidence="1">Uncharacterized protein</fullName>
    </submittedName>
</protein>
<reference evidence="1 2" key="1">
    <citation type="journal article" date="2020" name="J. Phycol.">
        <title>Comparative genome analysis reveals Cyanidiococcus gen. nov., a new extremophilic red algal genus sister to Cyanidioschyzon (Cyanidioschyzonaceae, Rhodophyta).</title>
        <authorList>
            <person name="Liu S.-L."/>
            <person name="Chiang Y.-R."/>
            <person name="Yoon H.S."/>
            <person name="Fu H.-Y."/>
        </authorList>
    </citation>
    <scope>NUCLEOTIDE SEQUENCE [LARGE SCALE GENOMIC DNA]</scope>
    <source>
        <strain evidence="1 2">THAL066</strain>
    </source>
</reference>
<organism evidence="1 2">
    <name type="scientific">Cyanidiococcus yangmingshanensis</name>
    <dbReference type="NCBI Taxonomy" id="2690220"/>
    <lineage>
        <taxon>Eukaryota</taxon>
        <taxon>Rhodophyta</taxon>
        <taxon>Bangiophyceae</taxon>
        <taxon>Cyanidiales</taxon>
        <taxon>Cyanidiaceae</taxon>
        <taxon>Cyanidiococcus</taxon>
    </lineage>
</organism>
<evidence type="ECO:0000313" key="1">
    <source>
        <dbReference type="EMBL" id="KAF6000617.1"/>
    </source>
</evidence>
<sequence length="138" mass="15740">MLDSSRTPPRRVRAMPHRCYAGVASALIPTVNSNERTRRYQKPRQRRAISKLDARAPAIPRSAQVRASPMECIWPSGANTQRSLDAPYRHRDHSSSLGWARNRREHVDRGVDGRYYPVLAKTHTLARTIQSQVQNICV</sequence>
<dbReference type="Proteomes" id="UP000530660">
    <property type="component" value="Unassembled WGS sequence"/>
</dbReference>